<protein>
    <submittedName>
        <fullName evidence="2">Uncharacterized protein</fullName>
    </submittedName>
</protein>
<dbReference type="Proteomes" id="UP000887566">
    <property type="component" value="Unplaced"/>
</dbReference>
<evidence type="ECO:0000313" key="2">
    <source>
        <dbReference type="WBParaSite" id="PSAMB.scaffold3096size19692.g20388.t1"/>
    </source>
</evidence>
<evidence type="ECO:0000313" key="1">
    <source>
        <dbReference type="Proteomes" id="UP000887566"/>
    </source>
</evidence>
<keyword evidence="1" id="KW-1185">Reference proteome</keyword>
<reference evidence="2" key="1">
    <citation type="submission" date="2022-11" db="UniProtKB">
        <authorList>
            <consortium name="WormBaseParasite"/>
        </authorList>
    </citation>
    <scope>IDENTIFICATION</scope>
</reference>
<dbReference type="WBParaSite" id="PSAMB.scaffold3096size19692.g20388.t1">
    <property type="protein sequence ID" value="PSAMB.scaffold3096size19692.g20388.t1"/>
    <property type="gene ID" value="PSAMB.scaffold3096size19692.g20388"/>
</dbReference>
<organism evidence="1 2">
    <name type="scientific">Plectus sambesii</name>
    <dbReference type="NCBI Taxonomy" id="2011161"/>
    <lineage>
        <taxon>Eukaryota</taxon>
        <taxon>Metazoa</taxon>
        <taxon>Ecdysozoa</taxon>
        <taxon>Nematoda</taxon>
        <taxon>Chromadorea</taxon>
        <taxon>Plectida</taxon>
        <taxon>Plectina</taxon>
        <taxon>Plectoidea</taxon>
        <taxon>Plectidae</taxon>
        <taxon>Plectus</taxon>
    </lineage>
</organism>
<proteinExistence type="predicted"/>
<sequence length="138" mass="14951">MFLDEEDNMYCKWSASATAKLLSLGNFLRRLTVVDHVEEVGQTATCGQIMQHTAGNYYGAYLGGVGQTNFAVEHVKTALEAAKSLLSKNTLFGMPFVETSFGAIPCPVLRREQVVLASIACIAQQYAHLPPPLKGGTK</sequence>
<dbReference type="AlphaFoldDB" id="A0A914W5F1"/>
<accession>A0A914W5F1</accession>
<name>A0A914W5F1_9BILA</name>